<dbReference type="HAMAP" id="MF_00100_B">
    <property type="entry name" value="IF_2_B"/>
    <property type="match status" value="1"/>
</dbReference>
<evidence type="ECO:0000256" key="1">
    <source>
        <dbReference type="ARBA" id="ARBA00007733"/>
    </source>
</evidence>
<dbReference type="InterPro" id="IPR000178">
    <property type="entry name" value="TF_IF2_bacterial-like"/>
</dbReference>
<dbReference type="GO" id="GO:0005829">
    <property type="term" value="C:cytosol"/>
    <property type="evidence" value="ECO:0007669"/>
    <property type="project" value="TreeGrafter"/>
</dbReference>
<dbReference type="CDD" id="cd01887">
    <property type="entry name" value="IF2_eIF5B"/>
    <property type="match status" value="1"/>
</dbReference>
<comment type="subcellular location">
    <subcellularLocation>
        <location evidence="7">Cytoplasm</location>
    </subcellularLocation>
</comment>
<dbReference type="PANTHER" id="PTHR43381">
    <property type="entry name" value="TRANSLATION INITIATION FACTOR IF-2-RELATED"/>
    <property type="match status" value="1"/>
</dbReference>
<dbReference type="SUPFAM" id="SSF52540">
    <property type="entry name" value="P-loop containing nucleoside triphosphate hydrolases"/>
    <property type="match status" value="1"/>
</dbReference>
<comment type="function">
    <text evidence="7 8">One of the essential components for the initiation of protein synthesis. Protects formylmethionyl-tRNA from spontaneous hydrolysis and promotes its binding to the 30S ribosomal subunits. Also involved in the hydrolysis of GTP during the formation of the 70S ribosomal complex.</text>
</comment>
<gene>
    <name evidence="7" type="primary">infB</name>
    <name evidence="11" type="ORF">A2V81_05340</name>
</gene>
<dbReference type="GO" id="GO:0005525">
    <property type="term" value="F:GTP binding"/>
    <property type="evidence" value="ECO:0007669"/>
    <property type="project" value="UniProtKB-KW"/>
</dbReference>
<evidence type="ECO:0000256" key="9">
    <source>
        <dbReference type="SAM" id="MobiDB-lite"/>
    </source>
</evidence>
<dbReference type="SUPFAM" id="SSF50447">
    <property type="entry name" value="Translation proteins"/>
    <property type="match status" value="2"/>
</dbReference>
<dbReference type="NCBIfam" id="TIGR00231">
    <property type="entry name" value="small_GTP"/>
    <property type="match status" value="1"/>
</dbReference>
<comment type="caution">
    <text evidence="11">The sequence shown here is derived from an EMBL/GenBank/DDBJ whole genome shotgun (WGS) entry which is preliminary data.</text>
</comment>
<feature type="binding site" evidence="7">
    <location>
        <begin position="192"/>
        <end position="199"/>
    </location>
    <ligand>
        <name>GTP</name>
        <dbReference type="ChEBI" id="CHEBI:37565"/>
    </ligand>
</feature>
<dbReference type="FunFam" id="3.40.50.300:FF:000019">
    <property type="entry name" value="Translation initiation factor IF-2"/>
    <property type="match status" value="1"/>
</dbReference>
<dbReference type="Pfam" id="PF11987">
    <property type="entry name" value="IF-2"/>
    <property type="match status" value="1"/>
</dbReference>
<dbReference type="PRINTS" id="PR00315">
    <property type="entry name" value="ELONGATNFCT"/>
</dbReference>
<evidence type="ECO:0000256" key="6">
    <source>
        <dbReference type="ARBA" id="ARBA00023134"/>
    </source>
</evidence>
<comment type="similarity">
    <text evidence="1 7 8">Belongs to the TRAFAC class translation factor GTPase superfamily. Classic translation factor GTPase family. IF-2 subfamily.</text>
</comment>
<dbReference type="GO" id="GO:0003924">
    <property type="term" value="F:GTPase activity"/>
    <property type="evidence" value="ECO:0007669"/>
    <property type="project" value="UniProtKB-UniRule"/>
</dbReference>
<dbReference type="InterPro" id="IPR015760">
    <property type="entry name" value="TIF_IF2"/>
</dbReference>
<keyword evidence="5 7" id="KW-0648">Protein biosynthesis</keyword>
<dbReference type="Proteomes" id="UP000177614">
    <property type="component" value="Unassembled WGS sequence"/>
</dbReference>
<protein>
    <recommendedName>
        <fullName evidence="2 7">Translation initiation factor IF-2</fullName>
    </recommendedName>
</protein>
<dbReference type="Pfam" id="PF22042">
    <property type="entry name" value="EF-G_D2"/>
    <property type="match status" value="1"/>
</dbReference>
<feature type="binding site" evidence="7">
    <location>
        <begin position="297"/>
        <end position="300"/>
    </location>
    <ligand>
        <name>GTP</name>
        <dbReference type="ChEBI" id="CHEBI:37565"/>
    </ligand>
</feature>
<dbReference type="Gene3D" id="2.40.30.10">
    <property type="entry name" value="Translation factors"/>
    <property type="match status" value="2"/>
</dbReference>
<dbReference type="AlphaFoldDB" id="A0A1F4XJ77"/>
<dbReference type="InterPro" id="IPR005225">
    <property type="entry name" value="Small_GTP-bd"/>
</dbReference>
<dbReference type="GO" id="GO:0003743">
    <property type="term" value="F:translation initiation factor activity"/>
    <property type="evidence" value="ECO:0007669"/>
    <property type="project" value="UniProtKB-UniRule"/>
</dbReference>
<dbReference type="STRING" id="1817814.A2V81_05340"/>
<dbReference type="InterPro" id="IPR036925">
    <property type="entry name" value="TIF_IF2_dom3_sf"/>
</dbReference>
<dbReference type="InterPro" id="IPR023115">
    <property type="entry name" value="TIF_IF2_dom3"/>
</dbReference>
<name>A0A1F4XJ77_9BACT</name>
<dbReference type="InterPro" id="IPR000795">
    <property type="entry name" value="T_Tr_GTP-bd_dom"/>
</dbReference>
<evidence type="ECO:0000256" key="5">
    <source>
        <dbReference type="ARBA" id="ARBA00022917"/>
    </source>
</evidence>
<feature type="region of interest" description="Disordered" evidence="9">
    <location>
        <begin position="1"/>
        <end position="39"/>
    </location>
</feature>
<feature type="binding site" evidence="7">
    <location>
        <begin position="243"/>
        <end position="247"/>
    </location>
    <ligand>
        <name>GTP</name>
        <dbReference type="ChEBI" id="CHEBI:37565"/>
    </ligand>
</feature>
<evidence type="ECO:0000313" key="11">
    <source>
        <dbReference type="EMBL" id="OGC81660.1"/>
    </source>
</evidence>
<dbReference type="SUPFAM" id="SSF52156">
    <property type="entry name" value="Initiation factor IF2/eIF5b, domain 3"/>
    <property type="match status" value="1"/>
</dbReference>
<keyword evidence="7" id="KW-0963">Cytoplasm</keyword>
<evidence type="ECO:0000256" key="4">
    <source>
        <dbReference type="ARBA" id="ARBA00022741"/>
    </source>
</evidence>
<dbReference type="InterPro" id="IPR053905">
    <property type="entry name" value="EF-G-like_DII"/>
</dbReference>
<dbReference type="InterPro" id="IPR009000">
    <property type="entry name" value="Transl_B-barrel_sf"/>
</dbReference>
<dbReference type="PROSITE" id="PS51722">
    <property type="entry name" value="G_TR_2"/>
    <property type="match status" value="1"/>
</dbReference>
<dbReference type="InterPro" id="IPR027417">
    <property type="entry name" value="P-loop_NTPase"/>
</dbReference>
<organism evidence="11 12">
    <name type="scientific">Candidatus Abawacabacteria bacterium RBG_16_42_10</name>
    <dbReference type="NCBI Taxonomy" id="1817814"/>
    <lineage>
        <taxon>Bacteria</taxon>
        <taxon>Candidatus Abawacaibacteriota</taxon>
    </lineage>
</organism>
<dbReference type="Pfam" id="PF00009">
    <property type="entry name" value="GTP_EFTU"/>
    <property type="match status" value="1"/>
</dbReference>
<evidence type="ECO:0000256" key="3">
    <source>
        <dbReference type="ARBA" id="ARBA00022540"/>
    </source>
</evidence>
<keyword evidence="6 7" id="KW-0342">GTP-binding</keyword>
<dbReference type="InterPro" id="IPR006847">
    <property type="entry name" value="IF2_N"/>
</dbReference>
<comment type="caution">
    <text evidence="7">Lacks conserved residue(s) required for the propagation of feature annotation.</text>
</comment>
<sequence length="680" mass="73066">MSPVTKKKANTTKKTAKPAKGKTVAKKAPKTAKKPAVKKEKKVVKKIQEAVTTEIETPIQALVENVPTTVVASEEPVKAAEEATVVAAEPVVEQPGLPKVEIPRSITVKDFAVLLNVGVNQVIAELLKNGIMSNINQRLDFDIATILAHDFGFEAVEKKQTDEVNVGEDMNTLLKDDEKNLIPRSPVISVMGHVDHGKTKLLDAIRGTAVMEGEAGGITQKIGAYQIQKKTKDGQIKTITFLDTPGHHAFTAMRARGAKVTDIAILVVAADDGVKPQTIEAYEHAKAAGVPVVVAITKIDKENANPDRVKKELADIGLAVEEWGGSTVCAEVSAVRKTGIDELLELVLLVADMQDLKANPNRPAIGTIIESRLDPSQGAVATVLIHTGTMRMRDDVVIGNVSGKIRTLINDRGERVESVGPSAPVQITGLSKVPHVGDVLRVVASKKEAQAMVEKSTSEKQSDMLSGISQTKKEGVKELKVVIKADTKGSLEALRNALLSLPAEKIAVKIIYAGTGNITNSDVMIASAGHGSIFGFSVQIPISVQKSADQEKVKITTFDVIYHLLDEVQKVLLSMLEPEVRKVIVGRLKVLKIFFDGKGEQVVGGDVTEGKMVKDSFTKIYRGENIVGDMELKTVQLGPEELKEVLAGEQCGLKLKGNVRLLVGDIVECFTQEKLAISLS</sequence>
<keyword evidence="4 7" id="KW-0547">Nucleotide-binding</keyword>
<dbReference type="FunFam" id="2.40.30.10:FF:000054">
    <property type="entry name" value="Translation initiation factor IF-2"/>
    <property type="match status" value="1"/>
</dbReference>
<evidence type="ECO:0000256" key="7">
    <source>
        <dbReference type="HAMAP-Rule" id="MF_00100"/>
    </source>
</evidence>
<evidence type="ECO:0000313" key="12">
    <source>
        <dbReference type="Proteomes" id="UP000177614"/>
    </source>
</evidence>
<dbReference type="Gene3D" id="3.40.50.10050">
    <property type="entry name" value="Translation initiation factor IF- 2, domain 3"/>
    <property type="match status" value="1"/>
</dbReference>
<dbReference type="Pfam" id="PF04760">
    <property type="entry name" value="IF2_N"/>
    <property type="match status" value="1"/>
</dbReference>
<accession>A0A1F4XJ77</accession>
<reference evidence="11 12" key="1">
    <citation type="journal article" date="2016" name="Nat. Commun.">
        <title>Thousands of microbial genomes shed light on interconnected biogeochemical processes in an aquifer system.</title>
        <authorList>
            <person name="Anantharaman K."/>
            <person name="Brown C.T."/>
            <person name="Hug L.A."/>
            <person name="Sharon I."/>
            <person name="Castelle C.J."/>
            <person name="Probst A.J."/>
            <person name="Thomas B.C."/>
            <person name="Singh A."/>
            <person name="Wilkins M.J."/>
            <person name="Karaoz U."/>
            <person name="Brodie E.L."/>
            <person name="Williams K.H."/>
            <person name="Hubbard S.S."/>
            <person name="Banfield J.F."/>
        </authorList>
    </citation>
    <scope>NUCLEOTIDE SEQUENCE [LARGE SCALE GENOMIC DNA]</scope>
</reference>
<feature type="domain" description="Tr-type G" evidence="10">
    <location>
        <begin position="183"/>
        <end position="357"/>
    </location>
</feature>
<dbReference type="Gene3D" id="3.40.50.300">
    <property type="entry name" value="P-loop containing nucleotide triphosphate hydrolases"/>
    <property type="match status" value="1"/>
</dbReference>
<dbReference type="PANTHER" id="PTHR43381:SF5">
    <property type="entry name" value="TR-TYPE G DOMAIN-CONTAINING PROTEIN"/>
    <property type="match status" value="1"/>
</dbReference>
<evidence type="ECO:0000256" key="2">
    <source>
        <dbReference type="ARBA" id="ARBA00020675"/>
    </source>
</evidence>
<evidence type="ECO:0000259" key="10">
    <source>
        <dbReference type="PROSITE" id="PS51722"/>
    </source>
</evidence>
<dbReference type="CDD" id="cd03702">
    <property type="entry name" value="IF2_mtIF2_II"/>
    <property type="match status" value="1"/>
</dbReference>
<proteinExistence type="inferred from homology"/>
<evidence type="ECO:0000256" key="8">
    <source>
        <dbReference type="RuleBase" id="RU000644"/>
    </source>
</evidence>
<dbReference type="NCBIfam" id="TIGR00487">
    <property type="entry name" value="IF-2"/>
    <property type="match status" value="1"/>
</dbReference>
<dbReference type="EMBL" id="MEWR01000023">
    <property type="protein sequence ID" value="OGC81660.1"/>
    <property type="molecule type" value="Genomic_DNA"/>
</dbReference>
<dbReference type="FunFam" id="3.40.50.10050:FF:000001">
    <property type="entry name" value="Translation initiation factor IF-2"/>
    <property type="match status" value="1"/>
</dbReference>
<dbReference type="InterPro" id="IPR044145">
    <property type="entry name" value="IF2_II"/>
</dbReference>
<keyword evidence="3 7" id="KW-0396">Initiation factor</keyword>